<accession>A0A1D8NCW5</accession>
<name>A0A1D8NCW5_YARLL</name>
<sequence length="103" mass="11784">MDNTEWVPRETRGATTHKDTTRIRRLIRHNYLPWLLPGLQSPPKLLHQPLVRLFRHIGKCLASCIAATTCPLKVSAKHRCKYVLTGPRNSPKHQTWTARGLVA</sequence>
<evidence type="ECO:0000313" key="1">
    <source>
        <dbReference type="EMBL" id="AOW03466.1"/>
    </source>
</evidence>
<protein>
    <submittedName>
        <fullName evidence="1">Uncharacterized protein</fullName>
    </submittedName>
</protein>
<reference evidence="1 2" key="1">
    <citation type="journal article" date="2016" name="PLoS ONE">
        <title>Sequence Assembly of Yarrowia lipolytica Strain W29/CLIB89 Shows Transposable Element Diversity.</title>
        <authorList>
            <person name="Magnan C."/>
            <person name="Yu J."/>
            <person name="Chang I."/>
            <person name="Jahn E."/>
            <person name="Kanomata Y."/>
            <person name="Wu J."/>
            <person name="Zeller M."/>
            <person name="Oakes M."/>
            <person name="Baldi P."/>
            <person name="Sandmeyer S."/>
        </authorList>
    </citation>
    <scope>NUCLEOTIDE SEQUENCE [LARGE SCALE GENOMIC DNA]</scope>
    <source>
        <strain evidence="2">CLIB89(W29)</strain>
    </source>
</reference>
<gene>
    <name evidence="1" type="ORF">YALI1_D02611g</name>
</gene>
<dbReference type="EMBL" id="CP017556">
    <property type="protein sequence ID" value="AOW03466.1"/>
    <property type="molecule type" value="Genomic_DNA"/>
</dbReference>
<dbReference type="RefSeq" id="XP_068138674.1">
    <property type="nucleotide sequence ID" value="XM_068282573.1"/>
</dbReference>
<dbReference type="VEuPathDB" id="FungiDB:YALI1_D02611g"/>
<dbReference type="Proteomes" id="UP000182444">
    <property type="component" value="Chromosome 1D"/>
</dbReference>
<evidence type="ECO:0000313" key="2">
    <source>
        <dbReference type="Proteomes" id="UP000182444"/>
    </source>
</evidence>
<dbReference type="GeneID" id="94583197"/>
<dbReference type="AlphaFoldDB" id="A0A1D8NCW5"/>
<proteinExistence type="predicted"/>
<organism evidence="1 2">
    <name type="scientific">Yarrowia lipolytica</name>
    <name type="common">Candida lipolytica</name>
    <dbReference type="NCBI Taxonomy" id="4952"/>
    <lineage>
        <taxon>Eukaryota</taxon>
        <taxon>Fungi</taxon>
        <taxon>Dikarya</taxon>
        <taxon>Ascomycota</taxon>
        <taxon>Saccharomycotina</taxon>
        <taxon>Dipodascomycetes</taxon>
        <taxon>Dipodascales</taxon>
        <taxon>Dipodascales incertae sedis</taxon>
        <taxon>Yarrowia</taxon>
    </lineage>
</organism>